<feature type="compositionally biased region" description="Basic and acidic residues" evidence="1">
    <location>
        <begin position="309"/>
        <end position="319"/>
    </location>
</feature>
<keyword evidence="3" id="KW-1185">Reference proteome</keyword>
<dbReference type="EMBL" id="AOME01000069">
    <property type="protein sequence ID" value="EMA51013.1"/>
    <property type="molecule type" value="Genomic_DNA"/>
</dbReference>
<comment type="caution">
    <text evidence="2">The sequence shown here is derived from an EMBL/GenBank/DDBJ whole genome shotgun (WGS) entry which is preliminary data.</text>
</comment>
<feature type="compositionally biased region" description="Polar residues" evidence="1">
    <location>
        <begin position="218"/>
        <end position="228"/>
    </location>
</feature>
<name>M0N0G1_9EURY</name>
<feature type="compositionally biased region" description="Polar residues" evidence="1">
    <location>
        <begin position="265"/>
        <end position="288"/>
    </location>
</feature>
<gene>
    <name evidence="2" type="ORF">C450_12790</name>
</gene>
<evidence type="ECO:0000313" key="3">
    <source>
        <dbReference type="Proteomes" id="UP000011625"/>
    </source>
</evidence>
<dbReference type="AlphaFoldDB" id="M0N0G1"/>
<feature type="compositionally biased region" description="Acidic residues" evidence="1">
    <location>
        <begin position="206"/>
        <end position="215"/>
    </location>
</feature>
<feature type="compositionally biased region" description="Basic and acidic residues" evidence="1">
    <location>
        <begin position="233"/>
        <end position="259"/>
    </location>
</feature>
<feature type="region of interest" description="Disordered" evidence="1">
    <location>
        <begin position="1"/>
        <end position="42"/>
    </location>
</feature>
<dbReference type="PATRIC" id="fig|1227456.3.peg.2587"/>
<organism evidence="2 3">
    <name type="scientific">Halococcus salifodinae DSM 8989</name>
    <dbReference type="NCBI Taxonomy" id="1227456"/>
    <lineage>
        <taxon>Archaea</taxon>
        <taxon>Methanobacteriati</taxon>
        <taxon>Methanobacteriota</taxon>
        <taxon>Stenosarchaea group</taxon>
        <taxon>Halobacteria</taxon>
        <taxon>Halobacteriales</taxon>
        <taxon>Halococcaceae</taxon>
        <taxon>Halococcus</taxon>
    </lineage>
</organism>
<dbReference type="Proteomes" id="UP000011625">
    <property type="component" value="Unassembled WGS sequence"/>
</dbReference>
<feature type="region of interest" description="Disordered" evidence="1">
    <location>
        <begin position="160"/>
        <end position="319"/>
    </location>
</feature>
<proteinExistence type="predicted"/>
<protein>
    <submittedName>
        <fullName evidence="2">Uncharacterized protein</fullName>
    </submittedName>
</protein>
<dbReference type="OrthoDB" id="214278at2157"/>
<feature type="compositionally biased region" description="Acidic residues" evidence="1">
    <location>
        <begin position="10"/>
        <end position="21"/>
    </location>
</feature>
<dbReference type="STRING" id="1227456.C450_12790"/>
<sequence>MSDQSTADGEGVEETLDELSETVEKTDEGDSTGDETGTDAPDIDALIDRAMGDVEALLTAHESDDPFEEVREDVDDLVAVIEEIEELLETIDLTDLPEAVDLSELPAAIEAGEVPDAIAEGDPGEAVKYRKLLQIVELGELWNAVDVREFWRNKRELDDAAGDVTDNGDDEDGPIEKLRSLVGDGGDDSDTDAGGEGAESAVATEDGTERDDIEVPSETIQQRVQSKLSDAVGEFRESLLDTRERVKELKEENEARTEDVEQPDSRNPTAYSSIPSTRTDMSGTTAFSTVPEETRYSSAPNRPRLYGSRLDRAAEEHDE</sequence>
<dbReference type="RefSeq" id="WP_005043858.1">
    <property type="nucleotide sequence ID" value="NZ_AOME01000069.1"/>
</dbReference>
<evidence type="ECO:0000313" key="2">
    <source>
        <dbReference type="EMBL" id="EMA51013.1"/>
    </source>
</evidence>
<evidence type="ECO:0000256" key="1">
    <source>
        <dbReference type="SAM" id="MobiDB-lite"/>
    </source>
</evidence>
<accession>M0N0G1</accession>
<reference evidence="2 3" key="1">
    <citation type="journal article" date="2014" name="PLoS Genet.">
        <title>Phylogenetically driven sequencing of extremely halophilic archaea reveals strategies for static and dynamic osmo-response.</title>
        <authorList>
            <person name="Becker E.A."/>
            <person name="Seitzer P.M."/>
            <person name="Tritt A."/>
            <person name="Larsen D."/>
            <person name="Krusor M."/>
            <person name="Yao A.I."/>
            <person name="Wu D."/>
            <person name="Madern D."/>
            <person name="Eisen J.A."/>
            <person name="Darling A.E."/>
            <person name="Facciotti M.T."/>
        </authorList>
    </citation>
    <scope>NUCLEOTIDE SEQUENCE [LARGE SCALE GENOMIC DNA]</scope>
    <source>
        <strain evidence="2 3">DSM 8989</strain>
    </source>
</reference>